<protein>
    <submittedName>
        <fullName evidence="2">Uncharacterized protein</fullName>
    </submittedName>
</protein>
<feature type="transmembrane region" description="Helical" evidence="1">
    <location>
        <begin position="23"/>
        <end position="44"/>
    </location>
</feature>
<accession>A0A514D4L3</accession>
<keyword evidence="1" id="KW-1133">Transmembrane helix</keyword>
<organism evidence="2">
    <name type="scientific">Leviviridae sp</name>
    <dbReference type="NCBI Taxonomy" id="2027243"/>
    <lineage>
        <taxon>Viruses</taxon>
        <taxon>Riboviria</taxon>
        <taxon>Orthornavirae</taxon>
        <taxon>Lenarviricota</taxon>
        <taxon>Leviviricetes</taxon>
        <taxon>Norzivirales</taxon>
        <taxon>Fiersviridae</taxon>
    </lineage>
</organism>
<dbReference type="EMBL" id="MN034156">
    <property type="protein sequence ID" value="QDH88526.1"/>
    <property type="molecule type" value="Genomic_RNA"/>
</dbReference>
<gene>
    <name evidence="2" type="ORF">H1Rhizo27392_000001</name>
</gene>
<evidence type="ECO:0000256" key="1">
    <source>
        <dbReference type="SAM" id="Phobius"/>
    </source>
</evidence>
<reference evidence="2" key="1">
    <citation type="submission" date="2019-05" db="EMBL/GenBank/DDBJ databases">
        <title>Metatranscriptomic reconstruction reveals RNA viruses with the potential to shape carbon cycling in soil.</title>
        <authorList>
            <person name="Starr E.P."/>
            <person name="Nuccio E."/>
            <person name="Pett-Ridge J."/>
            <person name="Banfield J.F."/>
            <person name="Firestone M.K."/>
        </authorList>
    </citation>
    <scope>NUCLEOTIDE SEQUENCE</scope>
    <source>
        <strain evidence="2">H1_Rhizo_27_scaffold_392</strain>
    </source>
</reference>
<evidence type="ECO:0000313" key="2">
    <source>
        <dbReference type="EMBL" id="QDH88526.1"/>
    </source>
</evidence>
<sequence>MNKPYKCKTEPNWLDRLTRLVELVMYALYWSIVCGTLLLTGALLQGDPHKGIPLKRVTVSALHLIEACDGSVLAERV</sequence>
<keyword evidence="1" id="KW-0472">Membrane</keyword>
<name>A0A514D4L3_9VIRU</name>
<proteinExistence type="predicted"/>
<keyword evidence="1" id="KW-0812">Transmembrane</keyword>